<sequence>MREKREIDNEDKKKDCGCRKTVESKPSAGCELLNKYNFDGIDFDWQFPEKGDKAFQHVLKEYLNSPPHIGVAYEIVDVTVVASIFLFAELGPLLAVILVICFMICDGFSLILIICDFIFITRSPSLISIVLVPRFLARITISDLCIASKVHPFEFLPGLPLFRICFPEEFWFLPLLTMRGRWHRQSSLFQVPSLVQKASTSVILYL</sequence>
<dbReference type="Proteomes" id="UP000625711">
    <property type="component" value="Unassembled WGS sequence"/>
</dbReference>
<keyword evidence="2" id="KW-1185">Reference proteome</keyword>
<dbReference type="SUPFAM" id="SSF51445">
    <property type="entry name" value="(Trans)glycosidases"/>
    <property type="match status" value="1"/>
</dbReference>
<protein>
    <recommendedName>
        <fullName evidence="3">GH18 domain-containing protein</fullName>
    </recommendedName>
</protein>
<accession>A0A834HNH4</accession>
<evidence type="ECO:0000313" key="1">
    <source>
        <dbReference type="EMBL" id="KAF7265577.1"/>
    </source>
</evidence>
<comment type="caution">
    <text evidence="1">The sequence shown here is derived from an EMBL/GenBank/DDBJ whole genome shotgun (WGS) entry which is preliminary data.</text>
</comment>
<dbReference type="OrthoDB" id="73875at2759"/>
<organism evidence="1 2">
    <name type="scientific">Rhynchophorus ferrugineus</name>
    <name type="common">Red palm weevil</name>
    <name type="synonym">Curculio ferrugineus</name>
    <dbReference type="NCBI Taxonomy" id="354439"/>
    <lineage>
        <taxon>Eukaryota</taxon>
        <taxon>Metazoa</taxon>
        <taxon>Ecdysozoa</taxon>
        <taxon>Arthropoda</taxon>
        <taxon>Hexapoda</taxon>
        <taxon>Insecta</taxon>
        <taxon>Pterygota</taxon>
        <taxon>Neoptera</taxon>
        <taxon>Endopterygota</taxon>
        <taxon>Coleoptera</taxon>
        <taxon>Polyphaga</taxon>
        <taxon>Cucujiformia</taxon>
        <taxon>Curculionidae</taxon>
        <taxon>Dryophthorinae</taxon>
        <taxon>Rhynchophorus</taxon>
    </lineage>
</organism>
<name>A0A834HNH4_RHYFE</name>
<gene>
    <name evidence="1" type="ORF">GWI33_021031</name>
</gene>
<dbReference type="Gene3D" id="3.20.20.80">
    <property type="entry name" value="Glycosidases"/>
    <property type="match status" value="1"/>
</dbReference>
<dbReference type="AlphaFoldDB" id="A0A834HNH4"/>
<evidence type="ECO:0008006" key="3">
    <source>
        <dbReference type="Google" id="ProtNLM"/>
    </source>
</evidence>
<reference evidence="1" key="1">
    <citation type="submission" date="2020-08" db="EMBL/GenBank/DDBJ databases">
        <title>Genome sequencing and assembly of the red palm weevil Rhynchophorus ferrugineus.</title>
        <authorList>
            <person name="Dias G.B."/>
            <person name="Bergman C.M."/>
            <person name="Manee M."/>
        </authorList>
    </citation>
    <scope>NUCLEOTIDE SEQUENCE</scope>
    <source>
        <strain evidence="1">AA-2017</strain>
        <tissue evidence="1">Whole larva</tissue>
    </source>
</reference>
<evidence type="ECO:0000313" key="2">
    <source>
        <dbReference type="Proteomes" id="UP000625711"/>
    </source>
</evidence>
<dbReference type="InterPro" id="IPR017853">
    <property type="entry name" value="GH"/>
</dbReference>
<dbReference type="EMBL" id="JAACXV010014605">
    <property type="protein sequence ID" value="KAF7265577.1"/>
    <property type="molecule type" value="Genomic_DNA"/>
</dbReference>
<proteinExistence type="predicted"/>